<organism evidence="2 3">
    <name type="scientific">Piscinibacter terrae</name>
    <dbReference type="NCBI Taxonomy" id="2496871"/>
    <lineage>
        <taxon>Bacteria</taxon>
        <taxon>Pseudomonadati</taxon>
        <taxon>Pseudomonadota</taxon>
        <taxon>Betaproteobacteria</taxon>
        <taxon>Burkholderiales</taxon>
        <taxon>Sphaerotilaceae</taxon>
        <taxon>Piscinibacter</taxon>
    </lineage>
</organism>
<dbReference type="Proteomes" id="UP000267464">
    <property type="component" value="Unassembled WGS sequence"/>
</dbReference>
<sequence>MINSGTGALNTSAESNAATKSGESMANTQIGNSDKMSKANEAMNTQAMLNNARKAASELLKGAI</sequence>
<name>A0A3N7HNR5_9BURK</name>
<protein>
    <submittedName>
        <fullName evidence="2">Uncharacterized protein</fullName>
    </submittedName>
</protein>
<feature type="region of interest" description="Disordered" evidence="1">
    <location>
        <begin position="1"/>
        <end position="49"/>
    </location>
</feature>
<feature type="compositionally biased region" description="Polar residues" evidence="1">
    <location>
        <begin position="1"/>
        <end position="34"/>
    </location>
</feature>
<evidence type="ECO:0000313" key="2">
    <source>
        <dbReference type="EMBL" id="RQP22746.1"/>
    </source>
</evidence>
<reference evidence="2 3" key="2">
    <citation type="submission" date="2018-12" db="EMBL/GenBank/DDBJ databases">
        <title>Rhizobacter gummiphilus sp. nov., a rubber-degrading bacterium isolated from the soil of a botanical garden in Japan.</title>
        <authorList>
            <person name="Shunsuke S.S."/>
        </authorList>
    </citation>
    <scope>NUCLEOTIDE SEQUENCE [LARGE SCALE GENOMIC DNA]</scope>
    <source>
        <strain evidence="2 3">S-16</strain>
    </source>
</reference>
<evidence type="ECO:0000313" key="3">
    <source>
        <dbReference type="Proteomes" id="UP000267464"/>
    </source>
</evidence>
<dbReference type="EMBL" id="QUSW01000006">
    <property type="protein sequence ID" value="RQP22746.1"/>
    <property type="molecule type" value="Genomic_DNA"/>
</dbReference>
<gene>
    <name evidence="2" type="ORF">DZC73_20835</name>
</gene>
<comment type="caution">
    <text evidence="2">The sequence shown here is derived from an EMBL/GenBank/DDBJ whole genome shotgun (WGS) entry which is preliminary data.</text>
</comment>
<keyword evidence="3" id="KW-1185">Reference proteome</keyword>
<evidence type="ECO:0000256" key="1">
    <source>
        <dbReference type="SAM" id="MobiDB-lite"/>
    </source>
</evidence>
<reference evidence="2 3" key="1">
    <citation type="submission" date="2018-08" db="EMBL/GenBank/DDBJ databases">
        <authorList>
            <person name="Khan S.A."/>
            <person name="Jeon C.O."/>
            <person name="Chun B.H."/>
            <person name="Jeong S.E."/>
        </authorList>
    </citation>
    <scope>NUCLEOTIDE SEQUENCE [LARGE SCALE GENOMIC DNA]</scope>
    <source>
        <strain evidence="2 3">S-16</strain>
    </source>
</reference>
<proteinExistence type="predicted"/>
<accession>A0A3N7HNR5</accession>
<dbReference type="AlphaFoldDB" id="A0A3N7HNR5"/>